<protein>
    <submittedName>
        <fullName evidence="2">Uncharacterized protein</fullName>
    </submittedName>
</protein>
<comment type="caution">
    <text evidence="2">The sequence shown here is derived from an EMBL/GenBank/DDBJ whole genome shotgun (WGS) entry which is preliminary data.</text>
</comment>
<feature type="region of interest" description="Disordered" evidence="1">
    <location>
        <begin position="97"/>
        <end position="118"/>
    </location>
</feature>
<accession>A0A179G7U1</accession>
<dbReference type="GeneID" id="28857119"/>
<proteinExistence type="predicted"/>
<organism evidence="2 3">
    <name type="scientific">Pochonia chlamydosporia 170</name>
    <dbReference type="NCBI Taxonomy" id="1380566"/>
    <lineage>
        <taxon>Eukaryota</taxon>
        <taxon>Fungi</taxon>
        <taxon>Dikarya</taxon>
        <taxon>Ascomycota</taxon>
        <taxon>Pezizomycotina</taxon>
        <taxon>Sordariomycetes</taxon>
        <taxon>Hypocreomycetidae</taxon>
        <taxon>Hypocreales</taxon>
        <taxon>Clavicipitaceae</taxon>
        <taxon>Pochonia</taxon>
    </lineage>
</organism>
<sequence length="147" mass="17185">MNQNPHPLTNSADCRLFAFVEQRHKTFEIVTETKLRPRIGMNWAERANLHSTRRKYCPHLLRCRQSSQPCDKESEGVSHIMISSTPRTTAIRFECNKPRYSPRQSQPEDPDPDLDPDPRDRWASCYLLVHAWVDNDPLRRRASSSNN</sequence>
<dbReference type="KEGG" id="pchm:VFPPC_15372"/>
<name>A0A179G7U1_METCM</name>
<evidence type="ECO:0000313" key="2">
    <source>
        <dbReference type="EMBL" id="OAQ73862.1"/>
    </source>
</evidence>
<reference evidence="2 3" key="1">
    <citation type="journal article" date="2016" name="PLoS Pathog.">
        <title>Biosynthesis of antibiotic leucinostatins in bio-control fungus Purpureocillium lilacinum and their inhibition on phytophthora revealed by genome mining.</title>
        <authorList>
            <person name="Wang G."/>
            <person name="Liu Z."/>
            <person name="Lin R."/>
            <person name="Li E."/>
            <person name="Mao Z."/>
            <person name="Ling J."/>
            <person name="Yang Y."/>
            <person name="Yin W.B."/>
            <person name="Xie B."/>
        </authorList>
    </citation>
    <scope>NUCLEOTIDE SEQUENCE [LARGE SCALE GENOMIC DNA]</scope>
    <source>
        <strain evidence="2">170</strain>
    </source>
</reference>
<dbReference type="RefSeq" id="XP_018149945.1">
    <property type="nucleotide sequence ID" value="XM_018293125.1"/>
</dbReference>
<dbReference type="EMBL" id="LSBJ02000001">
    <property type="protein sequence ID" value="OAQ73862.1"/>
    <property type="molecule type" value="Genomic_DNA"/>
</dbReference>
<evidence type="ECO:0000256" key="1">
    <source>
        <dbReference type="SAM" id="MobiDB-lite"/>
    </source>
</evidence>
<dbReference type="Proteomes" id="UP000078397">
    <property type="component" value="Unassembled WGS sequence"/>
</dbReference>
<dbReference type="AlphaFoldDB" id="A0A179G7U1"/>
<gene>
    <name evidence="2" type="ORF">VFPPC_15372</name>
</gene>
<keyword evidence="3" id="KW-1185">Reference proteome</keyword>
<evidence type="ECO:0000313" key="3">
    <source>
        <dbReference type="Proteomes" id="UP000078397"/>
    </source>
</evidence>